<feature type="transmembrane region" description="Helical" evidence="6">
    <location>
        <begin position="216"/>
        <end position="238"/>
    </location>
</feature>
<organism evidence="9 10">
    <name type="scientific">Nitrospira defluvii</name>
    <dbReference type="NCBI Taxonomy" id="330214"/>
    <lineage>
        <taxon>Bacteria</taxon>
        <taxon>Pseudomonadati</taxon>
        <taxon>Nitrospirota</taxon>
        <taxon>Nitrospiria</taxon>
        <taxon>Nitrospirales</taxon>
        <taxon>Nitrospiraceae</taxon>
        <taxon>Nitrospira</taxon>
    </lineage>
</organism>
<evidence type="ECO:0000313" key="9">
    <source>
        <dbReference type="EMBL" id="CAE6708348.1"/>
    </source>
</evidence>
<proteinExistence type="predicted"/>
<feature type="transmembrane region" description="Helical" evidence="6">
    <location>
        <begin position="280"/>
        <end position="301"/>
    </location>
</feature>
<evidence type="ECO:0000259" key="8">
    <source>
        <dbReference type="Pfam" id="PF00662"/>
    </source>
</evidence>
<dbReference type="Gene3D" id="1.20.5.2700">
    <property type="match status" value="2"/>
</dbReference>
<dbReference type="Pfam" id="PF00662">
    <property type="entry name" value="Proton_antipo_N"/>
    <property type="match status" value="1"/>
</dbReference>
<feature type="transmembrane region" description="Helical" evidence="6">
    <location>
        <begin position="378"/>
        <end position="397"/>
    </location>
</feature>
<dbReference type="PANTHER" id="PTHR42829">
    <property type="entry name" value="NADH-UBIQUINONE OXIDOREDUCTASE CHAIN 5"/>
    <property type="match status" value="1"/>
</dbReference>
<keyword evidence="10" id="KW-1185">Reference proteome</keyword>
<dbReference type="EMBL" id="CAJNBJ010000001">
    <property type="protein sequence ID" value="CAE6708348.1"/>
    <property type="molecule type" value="Genomic_DNA"/>
</dbReference>
<evidence type="ECO:0000256" key="2">
    <source>
        <dbReference type="ARBA" id="ARBA00022692"/>
    </source>
</evidence>
<feature type="transmembrane region" description="Helical" evidence="6">
    <location>
        <begin position="250"/>
        <end position="268"/>
    </location>
</feature>
<feature type="transmembrane region" description="Helical" evidence="6">
    <location>
        <begin position="637"/>
        <end position="657"/>
    </location>
</feature>
<feature type="transmembrane region" description="Helical" evidence="6">
    <location>
        <begin position="504"/>
        <end position="528"/>
    </location>
</feature>
<keyword evidence="3 6" id="KW-1133">Transmembrane helix</keyword>
<feature type="domain" description="NADH:quinone oxidoreductase/Mrp antiporter transmembrane" evidence="7">
    <location>
        <begin position="138"/>
        <end position="425"/>
    </location>
</feature>
<evidence type="ECO:0000256" key="6">
    <source>
        <dbReference type="SAM" id="Phobius"/>
    </source>
</evidence>
<protein>
    <submittedName>
        <fullName evidence="9">NADH:quinone oxidoreductase subunit L</fullName>
        <ecNumber evidence="9">1.6.5.-</ecNumber>
    </submittedName>
</protein>
<reference evidence="9 10" key="1">
    <citation type="submission" date="2021-02" db="EMBL/GenBank/DDBJ databases">
        <authorList>
            <person name="Han P."/>
        </authorList>
    </citation>
    <scope>NUCLEOTIDE SEQUENCE [LARGE SCALE GENOMIC DNA]</scope>
    <source>
        <strain evidence="9">Candidatus Nitrospira sp. ZN2</strain>
    </source>
</reference>
<keyword evidence="9" id="KW-0560">Oxidoreductase</keyword>
<dbReference type="GO" id="GO:0016491">
    <property type="term" value="F:oxidoreductase activity"/>
    <property type="evidence" value="ECO:0007669"/>
    <property type="project" value="UniProtKB-KW"/>
</dbReference>
<comment type="caution">
    <text evidence="9">The sequence shown here is derived from an EMBL/GenBank/DDBJ whole genome shotgun (WGS) entry which is preliminary data.</text>
</comment>
<feature type="transmembrane region" description="Helical" evidence="6">
    <location>
        <begin position="91"/>
        <end position="108"/>
    </location>
</feature>
<name>A0ABM8QPH5_9BACT</name>
<dbReference type="InterPro" id="IPR018393">
    <property type="entry name" value="NADHpl_OxRdtase_5_subgr"/>
</dbReference>
<feature type="transmembrane region" description="Helical" evidence="6">
    <location>
        <begin position="174"/>
        <end position="196"/>
    </location>
</feature>
<dbReference type="InterPro" id="IPR001750">
    <property type="entry name" value="ND/Mrp_TM"/>
</dbReference>
<keyword evidence="4 6" id="KW-0472">Membrane</keyword>
<evidence type="ECO:0000256" key="1">
    <source>
        <dbReference type="ARBA" id="ARBA00004127"/>
    </source>
</evidence>
<feature type="transmembrane region" description="Helical" evidence="6">
    <location>
        <begin position="120"/>
        <end position="136"/>
    </location>
</feature>
<dbReference type="PANTHER" id="PTHR42829:SF2">
    <property type="entry name" value="NADH-UBIQUINONE OXIDOREDUCTASE CHAIN 5"/>
    <property type="match status" value="1"/>
</dbReference>
<dbReference type="NCBIfam" id="TIGR01974">
    <property type="entry name" value="NDH_I_L"/>
    <property type="match status" value="1"/>
</dbReference>
<gene>
    <name evidence="9" type="primary">nuoL</name>
    <name evidence="9" type="ORF">NSPZN2_11090</name>
</gene>
<feature type="transmembrane region" description="Helical" evidence="6">
    <location>
        <begin position="412"/>
        <end position="434"/>
    </location>
</feature>
<evidence type="ECO:0000256" key="3">
    <source>
        <dbReference type="ARBA" id="ARBA00022989"/>
    </source>
</evidence>
<evidence type="ECO:0000256" key="4">
    <source>
        <dbReference type="ARBA" id="ARBA00023136"/>
    </source>
</evidence>
<dbReference type="InterPro" id="IPR003945">
    <property type="entry name" value="NU5C-like"/>
</dbReference>
<dbReference type="Pfam" id="PF00361">
    <property type="entry name" value="Proton_antipo_M"/>
    <property type="match status" value="1"/>
</dbReference>
<dbReference type="PRINTS" id="PR01435">
    <property type="entry name" value="NPOXDRDTASE5"/>
</dbReference>
<comment type="subcellular location">
    <subcellularLocation>
        <location evidence="1">Endomembrane system</location>
        <topology evidence="1">Multi-pass membrane protein</topology>
    </subcellularLocation>
    <subcellularLocation>
        <location evidence="5">Membrane</location>
        <topology evidence="5">Multi-pass membrane protein</topology>
    </subcellularLocation>
</comment>
<keyword evidence="2 5" id="KW-0812">Transmembrane</keyword>
<dbReference type="PRINTS" id="PR01434">
    <property type="entry name" value="NADHDHGNASE5"/>
</dbReference>
<feature type="transmembrane region" description="Helical" evidence="6">
    <location>
        <begin position="142"/>
        <end position="162"/>
    </location>
</feature>
<feature type="domain" description="NADH-Ubiquinone oxidoreductase (complex I) chain 5 N-terminal" evidence="8">
    <location>
        <begin position="71"/>
        <end position="121"/>
    </location>
</feature>
<dbReference type="NCBIfam" id="NF005141">
    <property type="entry name" value="PRK06590.1"/>
    <property type="match status" value="1"/>
</dbReference>
<dbReference type="Proteomes" id="UP000675880">
    <property type="component" value="Unassembled WGS sequence"/>
</dbReference>
<evidence type="ECO:0000256" key="5">
    <source>
        <dbReference type="RuleBase" id="RU000320"/>
    </source>
</evidence>
<accession>A0ABM8QPH5</accession>
<feature type="transmembrane region" description="Helical" evidence="6">
    <location>
        <begin position="340"/>
        <end position="357"/>
    </location>
</feature>
<feature type="transmembrane region" description="Helical" evidence="6">
    <location>
        <begin position="7"/>
        <end position="26"/>
    </location>
</feature>
<feature type="transmembrane region" description="Helical" evidence="6">
    <location>
        <begin position="455"/>
        <end position="474"/>
    </location>
</feature>
<sequence length="667" mass="72815">MSDSIDLIVKLIPLFPLMAVVVNGLFGHRYSHDLAHRFAWGSVLMSFLCVLAVFTETLRTGAAREVIAYKWIFGGDLTINLAYLIDPLTCIMLLVITGVGFLIHVYSVGYMHGEAGFTRFFVYMNLFMVSMLLLVMGNNYVVLFIGWEGVGLCSYLLIGYYYDKVSAAKAATKAFVVNRIGDAGFLLAIFLVFVNFRTLDYTQVMQNAAKLSPEMATAIALCLLVGAVGKSAQLPLYTWLPDAMEGPTPVSALIHAATMVTAGVYMIVRNHAIFDLAPIAMTTVAWIGGLTALFAATIGLVQTDIKRVLAYSTVSQLGYMFLGCGLGAYTAAVFHLMTHAFFKALLFLSAGSVIHALSGEQDIRKMGALKSKIPWTHTLFLIGTIAIAGIPPLAGFWSKDEIMGHAFVHHHYLLYGMAAIGAFLTSFYMFRLTYLTFYGTSRLDHHTAEHVHESPMVMIGPLIVLATLSVVGGFPGVPPENGWFHHFLHSVAGVAGEEHATPPALMFGLMGTATVIALLGWGLAHYFYSGPSTAATALAERMPGAYTTLLNKYYVDELYDTVFVEPTKQLGKLCDWFDRTIIDGLVRGIDRGTDLSSAAITWTEKHVVYAGLNIIGYGNHLLARSWRRLQTGMVHQYAAIIVAGLFILVHLILLIWTGGGSTGYSAR</sequence>
<evidence type="ECO:0000313" key="10">
    <source>
        <dbReference type="Proteomes" id="UP000675880"/>
    </source>
</evidence>
<feature type="transmembrane region" description="Helical" evidence="6">
    <location>
        <begin position="308"/>
        <end position="334"/>
    </location>
</feature>
<dbReference type="EC" id="1.6.5.-" evidence="9"/>
<dbReference type="InterPro" id="IPR001516">
    <property type="entry name" value="Proton_antipo_N"/>
</dbReference>
<feature type="transmembrane region" description="Helical" evidence="6">
    <location>
        <begin position="38"/>
        <end position="55"/>
    </location>
</feature>
<evidence type="ECO:0000259" key="7">
    <source>
        <dbReference type="Pfam" id="PF00361"/>
    </source>
</evidence>
<dbReference type="RefSeq" id="WP_213040877.1">
    <property type="nucleotide sequence ID" value="NZ_CAJNBJ010000001.1"/>
</dbReference>